<gene>
    <name evidence="2" type="primary">AlNc14C16G1740</name>
    <name evidence="2" type="ORF">ALNC14_019980</name>
</gene>
<protein>
    <submittedName>
        <fullName evidence="2">AlNc14C16G1740 protein</fullName>
    </submittedName>
</protein>
<reference evidence="2" key="2">
    <citation type="submission" date="2011-02" db="EMBL/GenBank/DDBJ databases">
        <authorList>
            <person name="MacLean D."/>
        </authorList>
    </citation>
    <scope>NUCLEOTIDE SEQUENCE</scope>
</reference>
<sequence>MPTTSLEMVENEVRVPGSGGKNAGSPDTIGKNHDEIGPGSGKGIKASIRQRKLAKWKLATNSQKFFKNIR</sequence>
<dbReference type="HOGENOM" id="CLU_2763141_0_0_1"/>
<dbReference type="EMBL" id="FR824061">
    <property type="protein sequence ID" value="CCA15855.1"/>
    <property type="molecule type" value="Genomic_DNA"/>
</dbReference>
<dbReference type="AlphaFoldDB" id="F0W457"/>
<feature type="region of interest" description="Disordered" evidence="1">
    <location>
        <begin position="1"/>
        <end position="43"/>
    </location>
</feature>
<reference evidence="2" key="1">
    <citation type="journal article" date="2011" name="PLoS Biol.">
        <title>Gene gain and loss during evolution of obligate parasitism in the white rust pathogen of Arabidopsis thaliana.</title>
        <authorList>
            <person name="Kemen E."/>
            <person name="Gardiner A."/>
            <person name="Schultz-Larsen T."/>
            <person name="Kemen A.C."/>
            <person name="Balmuth A.L."/>
            <person name="Robert-Seilaniantz A."/>
            <person name="Bailey K."/>
            <person name="Holub E."/>
            <person name="Studholme D.J."/>
            <person name="Maclean D."/>
            <person name="Jones J.D."/>
        </authorList>
    </citation>
    <scope>NUCLEOTIDE SEQUENCE</scope>
</reference>
<accession>F0W457</accession>
<evidence type="ECO:0000313" key="2">
    <source>
        <dbReference type="EMBL" id="CCA15855.1"/>
    </source>
</evidence>
<name>F0W457_9STRA</name>
<evidence type="ECO:0000256" key="1">
    <source>
        <dbReference type="SAM" id="MobiDB-lite"/>
    </source>
</evidence>
<organism evidence="2">
    <name type="scientific">Albugo laibachii Nc14</name>
    <dbReference type="NCBI Taxonomy" id="890382"/>
    <lineage>
        <taxon>Eukaryota</taxon>
        <taxon>Sar</taxon>
        <taxon>Stramenopiles</taxon>
        <taxon>Oomycota</taxon>
        <taxon>Peronosporomycetes</taxon>
        <taxon>Albuginales</taxon>
        <taxon>Albuginaceae</taxon>
        <taxon>Albugo</taxon>
    </lineage>
</organism>
<proteinExistence type="predicted"/>